<feature type="transmembrane region" description="Helical" evidence="8">
    <location>
        <begin position="236"/>
        <end position="257"/>
    </location>
</feature>
<dbReference type="InterPro" id="IPR011712">
    <property type="entry name" value="Sig_transdc_His_kin_sub3_dim/P"/>
</dbReference>
<feature type="transmembrane region" description="Helical" evidence="8">
    <location>
        <begin position="202"/>
        <end position="230"/>
    </location>
</feature>
<feature type="domain" description="Histidine kinase" evidence="9">
    <location>
        <begin position="676"/>
        <end position="770"/>
    </location>
</feature>
<evidence type="ECO:0000256" key="1">
    <source>
        <dbReference type="ARBA" id="ARBA00000085"/>
    </source>
</evidence>
<keyword evidence="5 10" id="KW-0418">Kinase</keyword>
<dbReference type="EMBL" id="JAGGLB010000016">
    <property type="protein sequence ID" value="MBP1992914.1"/>
    <property type="molecule type" value="Genomic_DNA"/>
</dbReference>
<dbReference type="GO" id="GO:0004673">
    <property type="term" value="F:protein histidine kinase activity"/>
    <property type="evidence" value="ECO:0007669"/>
    <property type="project" value="UniProtKB-EC"/>
</dbReference>
<feature type="transmembrane region" description="Helical" evidence="8">
    <location>
        <begin position="335"/>
        <end position="357"/>
    </location>
</feature>
<dbReference type="InterPro" id="IPR003594">
    <property type="entry name" value="HATPase_dom"/>
</dbReference>
<evidence type="ECO:0000256" key="3">
    <source>
        <dbReference type="ARBA" id="ARBA00022679"/>
    </source>
</evidence>
<keyword evidence="11" id="KW-1185">Reference proteome</keyword>
<dbReference type="Gene3D" id="1.20.5.1930">
    <property type="match status" value="1"/>
</dbReference>
<dbReference type="SMART" id="SM00387">
    <property type="entry name" value="HATPase_c"/>
    <property type="match status" value="1"/>
</dbReference>
<dbReference type="PROSITE" id="PS50109">
    <property type="entry name" value="HIS_KIN"/>
    <property type="match status" value="1"/>
</dbReference>
<keyword evidence="7" id="KW-0902">Two-component regulatory system</keyword>
<feature type="transmembrane region" description="Helical" evidence="8">
    <location>
        <begin position="269"/>
        <end position="292"/>
    </location>
</feature>
<feature type="transmembrane region" description="Helical" evidence="8">
    <location>
        <begin position="363"/>
        <end position="382"/>
    </location>
</feature>
<feature type="transmembrane region" description="Helical" evidence="8">
    <location>
        <begin position="139"/>
        <end position="157"/>
    </location>
</feature>
<evidence type="ECO:0000256" key="2">
    <source>
        <dbReference type="ARBA" id="ARBA00012438"/>
    </source>
</evidence>
<organism evidence="10 11">
    <name type="scientific">Paenibacillus eucommiae</name>
    <dbReference type="NCBI Taxonomy" id="1355755"/>
    <lineage>
        <taxon>Bacteria</taxon>
        <taxon>Bacillati</taxon>
        <taxon>Bacillota</taxon>
        <taxon>Bacilli</taxon>
        <taxon>Bacillales</taxon>
        <taxon>Paenibacillaceae</taxon>
        <taxon>Paenibacillus</taxon>
    </lineage>
</organism>
<evidence type="ECO:0000259" key="9">
    <source>
        <dbReference type="PROSITE" id="PS50109"/>
    </source>
</evidence>
<proteinExistence type="predicted"/>
<dbReference type="SUPFAM" id="SSF55874">
    <property type="entry name" value="ATPase domain of HSP90 chaperone/DNA topoisomerase II/histidine kinase"/>
    <property type="match status" value="1"/>
</dbReference>
<dbReference type="InterPro" id="IPR005467">
    <property type="entry name" value="His_kinase_dom"/>
</dbReference>
<dbReference type="Pfam" id="PF07730">
    <property type="entry name" value="HisKA_3"/>
    <property type="match status" value="1"/>
</dbReference>
<evidence type="ECO:0000256" key="4">
    <source>
        <dbReference type="ARBA" id="ARBA00022741"/>
    </source>
</evidence>
<dbReference type="InterPro" id="IPR036890">
    <property type="entry name" value="HATPase_C_sf"/>
</dbReference>
<dbReference type="Proteomes" id="UP001519287">
    <property type="component" value="Unassembled WGS sequence"/>
</dbReference>
<feature type="transmembrane region" description="Helical" evidence="8">
    <location>
        <begin position="304"/>
        <end position="323"/>
    </location>
</feature>
<dbReference type="SUPFAM" id="SSF50156">
    <property type="entry name" value="PDZ domain-like"/>
    <property type="match status" value="1"/>
</dbReference>
<dbReference type="CDD" id="cd16917">
    <property type="entry name" value="HATPase_UhpB-NarQ-NarX-like"/>
    <property type="match status" value="1"/>
</dbReference>
<dbReference type="EC" id="2.7.13.3" evidence="2"/>
<dbReference type="RefSeq" id="WP_209974346.1">
    <property type="nucleotide sequence ID" value="NZ_JAGGLB010000016.1"/>
</dbReference>
<evidence type="ECO:0000313" key="10">
    <source>
        <dbReference type="EMBL" id="MBP1992914.1"/>
    </source>
</evidence>
<comment type="caution">
    <text evidence="10">The sequence shown here is derived from an EMBL/GenBank/DDBJ whole genome shotgun (WGS) entry which is preliminary data.</text>
</comment>
<feature type="transmembrane region" description="Helical" evidence="8">
    <location>
        <begin position="7"/>
        <end position="26"/>
    </location>
</feature>
<dbReference type="Pfam" id="PF02518">
    <property type="entry name" value="HATPase_c"/>
    <property type="match status" value="1"/>
</dbReference>
<comment type="catalytic activity">
    <reaction evidence="1">
        <text>ATP + protein L-histidine = ADP + protein N-phospho-L-histidine.</text>
        <dbReference type="EC" id="2.7.13.3"/>
    </reaction>
</comment>
<keyword evidence="4" id="KW-0547">Nucleotide-binding</keyword>
<evidence type="ECO:0000256" key="8">
    <source>
        <dbReference type="SAM" id="Phobius"/>
    </source>
</evidence>
<gene>
    <name evidence="10" type="ORF">J2Z66_004531</name>
</gene>
<keyword evidence="6" id="KW-0067">ATP-binding</keyword>
<dbReference type="Gene3D" id="3.30.565.10">
    <property type="entry name" value="Histidine kinase-like ATPase, C-terminal domain"/>
    <property type="match status" value="1"/>
</dbReference>
<evidence type="ECO:0000256" key="6">
    <source>
        <dbReference type="ARBA" id="ARBA00022840"/>
    </source>
</evidence>
<dbReference type="InterPro" id="IPR050482">
    <property type="entry name" value="Sensor_HK_TwoCompSys"/>
</dbReference>
<evidence type="ECO:0000256" key="7">
    <source>
        <dbReference type="ARBA" id="ARBA00023012"/>
    </source>
</evidence>
<reference evidence="10 11" key="1">
    <citation type="submission" date="2021-03" db="EMBL/GenBank/DDBJ databases">
        <title>Genomic Encyclopedia of Type Strains, Phase IV (KMG-IV): sequencing the most valuable type-strain genomes for metagenomic binning, comparative biology and taxonomic classification.</title>
        <authorList>
            <person name="Goeker M."/>
        </authorList>
    </citation>
    <scope>NUCLEOTIDE SEQUENCE [LARGE SCALE GENOMIC DNA]</scope>
    <source>
        <strain evidence="10 11">DSM 26048</strain>
    </source>
</reference>
<feature type="transmembrane region" description="Helical" evidence="8">
    <location>
        <begin position="169"/>
        <end position="190"/>
    </location>
</feature>
<keyword evidence="8" id="KW-1133">Transmembrane helix</keyword>
<evidence type="ECO:0000256" key="5">
    <source>
        <dbReference type="ARBA" id="ARBA00022777"/>
    </source>
</evidence>
<dbReference type="PANTHER" id="PTHR24421">
    <property type="entry name" value="NITRATE/NITRITE SENSOR PROTEIN NARX-RELATED"/>
    <property type="match status" value="1"/>
</dbReference>
<feature type="transmembrane region" description="Helical" evidence="8">
    <location>
        <begin position="112"/>
        <end position="132"/>
    </location>
</feature>
<dbReference type="PANTHER" id="PTHR24421:SF60">
    <property type="entry name" value="SENSOR HISTIDINE KINASE COMP"/>
    <property type="match status" value="1"/>
</dbReference>
<keyword evidence="8" id="KW-0812">Transmembrane</keyword>
<protein>
    <recommendedName>
        <fullName evidence="2">histidine kinase</fullName>
        <ecNumber evidence="2">2.7.13.3</ecNumber>
    </recommendedName>
</protein>
<evidence type="ECO:0000313" key="11">
    <source>
        <dbReference type="Proteomes" id="UP001519287"/>
    </source>
</evidence>
<sequence length="774" mass="88378">MKKKVAISIFVSILIFVQIWCFFISFKYPYIGLYLETNPNQEWIVREIDKKSLSSELDIKLGDRITEIDGGAPEDFWTVAKWRAIEQAHSVTVSRDGQEPKLLLTNHASTNYGIFSLFSGLVTLFLALLLYLKIPNSPSARLLAFVFLAIGLTWTGIGASSRGDIIGKILVTSLMMAIPFIFYHFLVIFFQEKGKISLPKKALKYVYVLIGLGFGIRLLYFIPALAYPIYLYNGKISLLFFIIGFLLNIYMLTYIYFKHRKPKSYLSSIIKSVWISLIISFLPSIILSFIPRLKTGSFFLDEEFTSLFILFLPISFTYLIAADRLYDIGLVVRRFVSAGMISLLPSAMLTGAYVVLFSEDVEVKHLLFIFFAPLILISLILYSMEYVTTKFESFLFPRKSMLHTTLKKISKNLGAISSFRELKDIVLVDIVKTLDVIGGAIVIQYKDEIETVHEGVINLEEIKQLLSSSSLQQHPFYSCIEINHHEDYTGYLVMTGKKTNTMLGKEELQWLNLIISYLAVSMENVHLIRKLTSKLQQLAAQLPNEQSAQDIQWFRKLMFELQEEERIRIANDLHDTTMQDLFFLKRRFIELLEGQLLNKDDKEQLNNIINFIELINTGLRQSCFELHPHLLQEIGLILTVQRLLDKETYNCPFTIQFTGVSAYAIENRDLVSKKHIFRIVQELLSNAKKHSHATEVTFTMTVEAGLFYLSYEDNGVGLDEVQAASTRLTGRSGIGMEQIKSRVLHLNGDIEMNSKAEGGVHFLISIPIIDVVAV</sequence>
<name>A0ABS4IZ95_9BACL</name>
<keyword evidence="8" id="KW-0472">Membrane</keyword>
<keyword evidence="3 10" id="KW-0808">Transferase</keyword>
<dbReference type="InterPro" id="IPR036034">
    <property type="entry name" value="PDZ_sf"/>
</dbReference>
<accession>A0ABS4IZ95</accession>